<organism evidence="2 3">
    <name type="scientific">Absidia repens</name>
    <dbReference type="NCBI Taxonomy" id="90262"/>
    <lineage>
        <taxon>Eukaryota</taxon>
        <taxon>Fungi</taxon>
        <taxon>Fungi incertae sedis</taxon>
        <taxon>Mucoromycota</taxon>
        <taxon>Mucoromycotina</taxon>
        <taxon>Mucoromycetes</taxon>
        <taxon>Mucorales</taxon>
        <taxon>Cunninghamellaceae</taxon>
        <taxon>Absidia</taxon>
    </lineage>
</organism>
<evidence type="ECO:0000313" key="2">
    <source>
        <dbReference type="EMBL" id="ORZ15067.1"/>
    </source>
</evidence>
<dbReference type="InterPro" id="IPR036511">
    <property type="entry name" value="TGT-like_sf"/>
</dbReference>
<dbReference type="Pfam" id="PF01702">
    <property type="entry name" value="TGT"/>
    <property type="match status" value="1"/>
</dbReference>
<dbReference type="InterPro" id="IPR050852">
    <property type="entry name" value="Queuine_tRNA-ribosyltrfase"/>
</dbReference>
<evidence type="ECO:0000313" key="3">
    <source>
        <dbReference type="Proteomes" id="UP000193560"/>
    </source>
</evidence>
<proteinExistence type="predicted"/>
<dbReference type="Proteomes" id="UP000193560">
    <property type="component" value="Unassembled WGS sequence"/>
</dbReference>
<evidence type="ECO:0000259" key="1">
    <source>
        <dbReference type="Pfam" id="PF01702"/>
    </source>
</evidence>
<name>A0A1X2IEB9_9FUNG</name>
<sequence>MTLELWKKLLESYQPDLVAAMADIVCDKDAKTRRIARSVDRSLRWLDECLPKAKETNTPIFAPVMGHTSIEERKRSAVETMEREGVDGYIVSVLGLKQEEDLASLLQASLEPLPSDKPKLAYGMDSPEHILLGVANGVDLFDGSYAYKMTEHGRAITFKFGSKKLVDGKIDKVIDLWNTNIAQTFDPLDVSCGCYTCTTPHTKAYIHHLLKAHEMLGSILLMRHNIYQLGQFMADIRQSIEKDTFKQDMNIFMQQYNHGNELENSKEDARETVDSLGVASKKKWTLEL</sequence>
<comment type="caution">
    <text evidence="2">The sequence shown here is derived from an EMBL/GenBank/DDBJ whole genome shotgun (WGS) entry which is preliminary data.</text>
</comment>
<gene>
    <name evidence="2" type="ORF">BCR42DRAFT_328836</name>
</gene>
<dbReference type="PANTHER" id="PTHR46064:SF1">
    <property type="entry name" value="QUEUINE TRNA-RIBOSYLTRANSFERASE ACCESSORY SUBUNIT 2"/>
    <property type="match status" value="1"/>
</dbReference>
<dbReference type="PANTHER" id="PTHR46064">
    <property type="entry name" value="QUEUINE TRNA-RIBOSYLTRANSFERASE ACCESSORY SUBUNIT 2"/>
    <property type="match status" value="1"/>
</dbReference>
<dbReference type="InterPro" id="IPR002616">
    <property type="entry name" value="tRNA_ribo_trans-like"/>
</dbReference>
<keyword evidence="3" id="KW-1185">Reference proteome</keyword>
<dbReference type="GO" id="GO:0006400">
    <property type="term" value="P:tRNA modification"/>
    <property type="evidence" value="ECO:0007669"/>
    <property type="project" value="InterPro"/>
</dbReference>
<dbReference type="SUPFAM" id="SSF51713">
    <property type="entry name" value="tRNA-guanine transglycosylase"/>
    <property type="match status" value="1"/>
</dbReference>
<protein>
    <submittedName>
        <fullName evidence="2">tRNA-guanine(15) transglycosylase-like protein</fullName>
    </submittedName>
</protein>
<reference evidence="2 3" key="1">
    <citation type="submission" date="2016-07" db="EMBL/GenBank/DDBJ databases">
        <title>Pervasive Adenine N6-methylation of Active Genes in Fungi.</title>
        <authorList>
            <consortium name="DOE Joint Genome Institute"/>
            <person name="Mondo S.J."/>
            <person name="Dannebaum R.O."/>
            <person name="Kuo R.C."/>
            <person name="Labutti K."/>
            <person name="Haridas S."/>
            <person name="Kuo A."/>
            <person name="Salamov A."/>
            <person name="Ahrendt S.R."/>
            <person name="Lipzen A."/>
            <person name="Sullivan W."/>
            <person name="Andreopoulos W.B."/>
            <person name="Clum A."/>
            <person name="Lindquist E."/>
            <person name="Daum C."/>
            <person name="Ramamoorthy G.K."/>
            <person name="Gryganskyi A."/>
            <person name="Culley D."/>
            <person name="Magnuson J.K."/>
            <person name="James T.Y."/>
            <person name="O'Malley M.A."/>
            <person name="Stajich J.E."/>
            <person name="Spatafora J.W."/>
            <person name="Visel A."/>
            <person name="Grigoriev I.V."/>
        </authorList>
    </citation>
    <scope>NUCLEOTIDE SEQUENCE [LARGE SCALE GENOMIC DNA]</scope>
    <source>
        <strain evidence="2 3">NRRL 1336</strain>
    </source>
</reference>
<dbReference type="EMBL" id="MCGE01000013">
    <property type="protein sequence ID" value="ORZ15067.1"/>
    <property type="molecule type" value="Genomic_DNA"/>
</dbReference>
<accession>A0A1X2IEB9</accession>
<dbReference type="AlphaFoldDB" id="A0A1X2IEB9"/>
<dbReference type="OrthoDB" id="27601at2759"/>
<dbReference type="STRING" id="90262.A0A1X2IEB9"/>
<feature type="domain" description="tRNA-guanine(15) transglycosylase-like" evidence="1">
    <location>
        <begin position="11"/>
        <end position="257"/>
    </location>
</feature>
<dbReference type="Gene3D" id="3.20.20.105">
    <property type="entry name" value="Queuine tRNA-ribosyltransferase-like"/>
    <property type="match status" value="1"/>
</dbReference>
<dbReference type="NCBIfam" id="TIGR00449">
    <property type="entry name" value="tgt_general"/>
    <property type="match status" value="1"/>
</dbReference>